<evidence type="ECO:0000313" key="18">
    <source>
        <dbReference type="Proteomes" id="UP001221898"/>
    </source>
</evidence>
<keyword evidence="9 12" id="KW-0156">Chromatin regulator</keyword>
<dbReference type="InterPro" id="IPR008984">
    <property type="entry name" value="SMAD_FHA_dom_sf"/>
</dbReference>
<dbReference type="GO" id="GO:0000151">
    <property type="term" value="C:ubiquitin ligase complex"/>
    <property type="evidence" value="ECO:0007669"/>
    <property type="project" value="UniProtKB-UniRule"/>
</dbReference>
<dbReference type="HAMAP" id="MF_03067">
    <property type="entry name" value="RNF8"/>
    <property type="match status" value="1"/>
</dbReference>
<feature type="region of interest" description="Disordered" evidence="14">
    <location>
        <begin position="208"/>
        <end position="231"/>
    </location>
</feature>
<dbReference type="GO" id="GO:0070936">
    <property type="term" value="P:protein K48-linked ubiquitination"/>
    <property type="evidence" value="ECO:0007669"/>
    <property type="project" value="TreeGrafter"/>
</dbReference>
<protein>
    <recommendedName>
        <fullName evidence="2">E3 ubiquitin-protein ligase CHFR</fullName>
    </recommendedName>
</protein>
<dbReference type="AlphaFoldDB" id="A0AAD7RWJ7"/>
<accession>A0AAD7RWJ7</accession>
<dbReference type="GO" id="GO:0045739">
    <property type="term" value="P:positive regulation of DNA repair"/>
    <property type="evidence" value="ECO:0007669"/>
    <property type="project" value="UniProtKB-UniRule"/>
</dbReference>
<feature type="region of interest" description="Disordered" evidence="14">
    <location>
        <begin position="563"/>
        <end position="582"/>
    </location>
</feature>
<evidence type="ECO:0000313" key="17">
    <source>
        <dbReference type="EMBL" id="KAJ8391555.1"/>
    </source>
</evidence>
<dbReference type="InterPro" id="IPR017907">
    <property type="entry name" value="Znf_RING_CS"/>
</dbReference>
<keyword evidence="10 12" id="KW-0234">DNA repair</keyword>
<comment type="similarity">
    <text evidence="12">Belongs to the RNF8 family.</text>
</comment>
<proteinExistence type="inferred from homology"/>
<dbReference type="SMART" id="SM00240">
    <property type="entry name" value="FHA"/>
    <property type="match status" value="1"/>
</dbReference>
<dbReference type="GO" id="GO:0043130">
    <property type="term" value="F:ubiquitin binding"/>
    <property type="evidence" value="ECO:0007669"/>
    <property type="project" value="UniProtKB-UniRule"/>
</dbReference>
<dbReference type="Gene3D" id="1.20.5.170">
    <property type="match status" value="1"/>
</dbReference>
<dbReference type="PROSITE" id="PS50089">
    <property type="entry name" value="ZF_RING_2"/>
    <property type="match status" value="1"/>
</dbReference>
<dbReference type="InterPro" id="IPR017335">
    <property type="entry name" value="RNF8"/>
</dbReference>
<dbReference type="PANTHER" id="PTHR15067">
    <property type="entry name" value="E3 UBIQUITIN-PROTEIN LIGASE RNF8"/>
    <property type="match status" value="1"/>
</dbReference>
<evidence type="ECO:0000256" key="5">
    <source>
        <dbReference type="ARBA" id="ARBA00022763"/>
    </source>
</evidence>
<feature type="coiled-coil region" evidence="13">
    <location>
        <begin position="356"/>
        <end position="457"/>
    </location>
</feature>
<evidence type="ECO:0000256" key="9">
    <source>
        <dbReference type="ARBA" id="ARBA00022853"/>
    </source>
</evidence>
<dbReference type="Gene3D" id="3.30.40.10">
    <property type="entry name" value="Zinc/RING finger domain, C3HC4 (zinc finger)"/>
    <property type="match status" value="1"/>
</dbReference>
<dbReference type="InterPro" id="IPR013083">
    <property type="entry name" value="Znf_RING/FYVE/PHD"/>
</dbReference>
<dbReference type="InterPro" id="IPR000253">
    <property type="entry name" value="FHA_dom"/>
</dbReference>
<evidence type="ECO:0000256" key="1">
    <source>
        <dbReference type="ARBA" id="ARBA00005797"/>
    </source>
</evidence>
<keyword evidence="7 12" id="KW-0833">Ubl conjugation pathway</keyword>
<dbReference type="GO" id="GO:0005829">
    <property type="term" value="C:cytosol"/>
    <property type="evidence" value="ECO:0007669"/>
    <property type="project" value="TreeGrafter"/>
</dbReference>
<dbReference type="SUPFAM" id="SSF57850">
    <property type="entry name" value="RING/U-box"/>
    <property type="match status" value="1"/>
</dbReference>
<dbReference type="GO" id="GO:0061630">
    <property type="term" value="F:ubiquitin protein ligase activity"/>
    <property type="evidence" value="ECO:0007669"/>
    <property type="project" value="UniProtKB-EC"/>
</dbReference>
<evidence type="ECO:0000256" key="13">
    <source>
        <dbReference type="SAM" id="Coils"/>
    </source>
</evidence>
<dbReference type="GO" id="GO:0003682">
    <property type="term" value="F:chromatin binding"/>
    <property type="evidence" value="ECO:0007669"/>
    <property type="project" value="UniProtKB-UniRule"/>
</dbReference>
<evidence type="ECO:0000256" key="6">
    <source>
        <dbReference type="ARBA" id="ARBA00022771"/>
    </source>
</evidence>
<organism evidence="17 18">
    <name type="scientific">Aldrovandia affinis</name>
    <dbReference type="NCBI Taxonomy" id="143900"/>
    <lineage>
        <taxon>Eukaryota</taxon>
        <taxon>Metazoa</taxon>
        <taxon>Chordata</taxon>
        <taxon>Craniata</taxon>
        <taxon>Vertebrata</taxon>
        <taxon>Euteleostomi</taxon>
        <taxon>Actinopterygii</taxon>
        <taxon>Neopterygii</taxon>
        <taxon>Teleostei</taxon>
        <taxon>Notacanthiformes</taxon>
        <taxon>Halosauridae</taxon>
        <taxon>Aldrovandia</taxon>
    </lineage>
</organism>
<keyword evidence="3 12" id="KW-0808">Transferase</keyword>
<evidence type="ECO:0000256" key="8">
    <source>
        <dbReference type="ARBA" id="ARBA00022833"/>
    </source>
</evidence>
<gene>
    <name evidence="12" type="primary">RNF8</name>
    <name evidence="17" type="ORF">AAFF_G00088770</name>
</gene>
<evidence type="ECO:0000256" key="3">
    <source>
        <dbReference type="ARBA" id="ARBA00022679"/>
    </source>
</evidence>
<feature type="domain" description="FHA" evidence="15">
    <location>
        <begin position="107"/>
        <end position="161"/>
    </location>
</feature>
<evidence type="ECO:0000256" key="14">
    <source>
        <dbReference type="SAM" id="MobiDB-lite"/>
    </source>
</evidence>
<reference evidence="17" key="1">
    <citation type="journal article" date="2023" name="Science">
        <title>Genome structures resolve the early diversification of teleost fishes.</title>
        <authorList>
            <person name="Parey E."/>
            <person name="Louis A."/>
            <person name="Montfort J."/>
            <person name="Bouchez O."/>
            <person name="Roques C."/>
            <person name="Iampietro C."/>
            <person name="Lluch J."/>
            <person name="Castinel A."/>
            <person name="Donnadieu C."/>
            <person name="Desvignes T."/>
            <person name="Floi Bucao C."/>
            <person name="Jouanno E."/>
            <person name="Wen M."/>
            <person name="Mejri S."/>
            <person name="Dirks R."/>
            <person name="Jansen H."/>
            <person name="Henkel C."/>
            <person name="Chen W.J."/>
            <person name="Zahm M."/>
            <person name="Cabau C."/>
            <person name="Klopp C."/>
            <person name="Thompson A.W."/>
            <person name="Robinson-Rechavi M."/>
            <person name="Braasch I."/>
            <person name="Lecointre G."/>
            <person name="Bobe J."/>
            <person name="Postlethwait J.H."/>
            <person name="Berthelot C."/>
            <person name="Roest Crollius H."/>
            <person name="Guiguen Y."/>
        </authorList>
    </citation>
    <scope>NUCLEOTIDE SEQUENCE</scope>
    <source>
        <strain evidence="17">NC1722</strain>
    </source>
</reference>
<dbReference type="GO" id="GO:0006302">
    <property type="term" value="P:double-strand break repair"/>
    <property type="evidence" value="ECO:0007669"/>
    <property type="project" value="UniProtKB-UniRule"/>
</dbReference>
<keyword evidence="6 12" id="KW-0863">Zinc-finger</keyword>
<evidence type="ECO:0000259" key="15">
    <source>
        <dbReference type="PROSITE" id="PS50006"/>
    </source>
</evidence>
<dbReference type="SUPFAM" id="SSF49879">
    <property type="entry name" value="SMAD/FHA domain"/>
    <property type="match status" value="1"/>
</dbReference>
<dbReference type="Pfam" id="PF00498">
    <property type="entry name" value="FHA"/>
    <property type="match status" value="1"/>
</dbReference>
<dbReference type="CDD" id="cd16535">
    <property type="entry name" value="RING-HC_RNF8"/>
    <property type="match status" value="1"/>
</dbReference>
<dbReference type="EMBL" id="JAINUG010000156">
    <property type="protein sequence ID" value="KAJ8391555.1"/>
    <property type="molecule type" value="Genomic_DNA"/>
</dbReference>
<keyword evidence="5 12" id="KW-0227">DNA damage</keyword>
<feature type="region of interest" description="Disordered" evidence="14">
    <location>
        <begin position="255"/>
        <end position="337"/>
    </location>
</feature>
<dbReference type="CDD" id="cd22663">
    <property type="entry name" value="FHA_RNF8"/>
    <property type="match status" value="1"/>
</dbReference>
<evidence type="ECO:0000256" key="7">
    <source>
        <dbReference type="ARBA" id="ARBA00022786"/>
    </source>
</evidence>
<sequence length="618" mass="68687">MQNSNQRLMRWCLFLQPYALEMRLIKGRDNVLADARAVFRGGVISLFGLTSAPEWICGMGGGGKARDGSVESPKDVEEEGSAKEEIWCLKRVGKTSDWLRLVENMEVTLGRALNVTYQLLSLSCPLMISRQHCLFKQNDDGQWTVTDKKSLNGVWVNGERIAAEKAWPLSAGDSVRLGVPVEGTQMEFEYELVQDRLEAVEPFLRGAQPGVEDTVPPRAKQTKRRLEAEESDPAKLYRAKLYRCSAVDKSLGRPCPAGELPPPAAQSQAREAPGPSVAVARPEGRRPAPHAKPSAARVLRRSDSPQTLRDSPRQQQQQQQQHAGDEEVPSAEEPSAQPAIAQAELRSQQPGRLEEIRELQAQQSVLQARLRTQEEQQLEDVLHQEEMRMEVEKRQLQEVHLKKQLEDALQEQRKVIEELKCSRQGFEEILQAKDKELEMSKEEKEQARAQKEEVVIQMTDVLENELQCIICSELLIEAVTLSCAHSFCQYCIGAWRRRSAACPICRQDILSQARSLVLDNCIDRMVESLSTELKERRQALIAERKAAVAAVSAVAVVLISDDDTSYSSSSSTLGEDSTISESGSIAISESDMSDFGSSDSGSLAALDSSLDTSGYDDI</sequence>
<dbReference type="GO" id="GO:0010212">
    <property type="term" value="P:response to ionizing radiation"/>
    <property type="evidence" value="ECO:0007669"/>
    <property type="project" value="UniProtKB-UniRule"/>
</dbReference>
<comment type="caution">
    <text evidence="17">The sequence shown here is derived from an EMBL/GenBank/DDBJ whole genome shotgun (WGS) entry which is preliminary data.</text>
</comment>
<dbReference type="GO" id="GO:0035861">
    <property type="term" value="C:site of double-strand break"/>
    <property type="evidence" value="ECO:0007669"/>
    <property type="project" value="TreeGrafter"/>
</dbReference>
<feature type="compositionally biased region" description="Low complexity" evidence="14">
    <location>
        <begin position="565"/>
        <end position="582"/>
    </location>
</feature>
<keyword evidence="13" id="KW-0175">Coiled coil</keyword>
<dbReference type="PROSITE" id="PS50006">
    <property type="entry name" value="FHA_DOMAIN"/>
    <property type="match status" value="1"/>
</dbReference>
<dbReference type="Pfam" id="PF13920">
    <property type="entry name" value="zf-C3HC4_3"/>
    <property type="match status" value="1"/>
</dbReference>
<evidence type="ECO:0000259" key="16">
    <source>
        <dbReference type="PROSITE" id="PS50089"/>
    </source>
</evidence>
<dbReference type="Gene3D" id="2.60.200.20">
    <property type="match status" value="1"/>
</dbReference>
<dbReference type="GO" id="GO:0006325">
    <property type="term" value="P:chromatin organization"/>
    <property type="evidence" value="ECO:0007669"/>
    <property type="project" value="UniProtKB-KW"/>
</dbReference>
<keyword evidence="8 12" id="KW-0862">Zinc</keyword>
<feature type="region of interest" description="Disordered" evidence="14">
    <location>
        <begin position="590"/>
        <end position="618"/>
    </location>
</feature>
<evidence type="ECO:0000256" key="12">
    <source>
        <dbReference type="HAMAP-Rule" id="MF_03067"/>
    </source>
</evidence>
<dbReference type="InterPro" id="IPR001841">
    <property type="entry name" value="Znf_RING"/>
</dbReference>
<dbReference type="Proteomes" id="UP001221898">
    <property type="component" value="Unassembled WGS sequence"/>
</dbReference>
<dbReference type="PANTHER" id="PTHR15067:SF4">
    <property type="entry name" value="E3 UBIQUITIN-PROTEIN LIGASE RNF8"/>
    <property type="match status" value="1"/>
</dbReference>
<dbReference type="PROSITE" id="PS00518">
    <property type="entry name" value="ZF_RING_1"/>
    <property type="match status" value="1"/>
</dbReference>
<keyword evidence="4 12" id="KW-0479">Metal-binding</keyword>
<comment type="catalytic activity">
    <reaction evidence="12">
        <text>S-ubiquitinyl-[E2 ubiquitin-conjugating enzyme]-L-cysteine + [acceptor protein]-L-lysine = [E2 ubiquitin-conjugating enzyme]-L-cysteine + N(6)-ubiquitinyl-[acceptor protein]-L-lysine.</text>
        <dbReference type="EC" id="2.3.2.27"/>
    </reaction>
</comment>
<dbReference type="GO" id="GO:0042393">
    <property type="term" value="F:histone binding"/>
    <property type="evidence" value="ECO:0007669"/>
    <property type="project" value="UniProtKB-UniRule"/>
</dbReference>
<dbReference type="GO" id="GO:0006511">
    <property type="term" value="P:ubiquitin-dependent protein catabolic process"/>
    <property type="evidence" value="ECO:0007669"/>
    <property type="project" value="TreeGrafter"/>
</dbReference>
<comment type="pathway">
    <text evidence="12">Protein modification; protein ubiquitination.</text>
</comment>
<dbReference type="FunFam" id="2.60.200.20:FF:000015">
    <property type="entry name" value="E3 ubiquitin-protein ligase RNF8"/>
    <property type="match status" value="1"/>
</dbReference>
<name>A0AAD7RWJ7_9TELE</name>
<feature type="domain" description="RING-type" evidence="16">
    <location>
        <begin position="468"/>
        <end position="506"/>
    </location>
</feature>
<dbReference type="SMART" id="SM00184">
    <property type="entry name" value="RING"/>
    <property type="match status" value="1"/>
</dbReference>
<keyword evidence="18" id="KW-1185">Reference proteome</keyword>
<dbReference type="GO" id="GO:0005634">
    <property type="term" value="C:nucleus"/>
    <property type="evidence" value="ECO:0007669"/>
    <property type="project" value="UniProtKB-UniRule"/>
</dbReference>
<keyword evidence="11 12" id="KW-0539">Nucleus</keyword>
<dbReference type="GO" id="GO:0008270">
    <property type="term" value="F:zinc ion binding"/>
    <property type="evidence" value="ECO:0007669"/>
    <property type="project" value="UniProtKB-KW"/>
</dbReference>
<evidence type="ECO:0000256" key="2">
    <source>
        <dbReference type="ARBA" id="ARBA00017908"/>
    </source>
</evidence>
<evidence type="ECO:0000256" key="4">
    <source>
        <dbReference type="ARBA" id="ARBA00022723"/>
    </source>
</evidence>
<evidence type="ECO:0000256" key="10">
    <source>
        <dbReference type="ARBA" id="ARBA00023204"/>
    </source>
</evidence>
<evidence type="ECO:0000256" key="11">
    <source>
        <dbReference type="ARBA" id="ARBA00023242"/>
    </source>
</evidence>
<comment type="similarity">
    <text evidence="1">Belongs to the CHFR family.</text>
</comment>